<keyword evidence="2" id="KW-1185">Reference proteome</keyword>
<evidence type="ECO:0000313" key="1">
    <source>
        <dbReference type="EMBL" id="KAJ7558496.1"/>
    </source>
</evidence>
<comment type="caution">
    <text evidence="1">The sequence shown here is derived from an EMBL/GenBank/DDBJ whole genome shotgun (WGS) entry which is preliminary data.</text>
</comment>
<accession>A0ACC2DW62</accession>
<proteinExistence type="predicted"/>
<evidence type="ECO:0000313" key="2">
    <source>
        <dbReference type="Proteomes" id="UP001162992"/>
    </source>
</evidence>
<organism evidence="1 2">
    <name type="scientific">Diphasiastrum complanatum</name>
    <name type="common">Issler's clubmoss</name>
    <name type="synonym">Lycopodium complanatum</name>
    <dbReference type="NCBI Taxonomy" id="34168"/>
    <lineage>
        <taxon>Eukaryota</taxon>
        <taxon>Viridiplantae</taxon>
        <taxon>Streptophyta</taxon>
        <taxon>Embryophyta</taxon>
        <taxon>Tracheophyta</taxon>
        <taxon>Lycopodiopsida</taxon>
        <taxon>Lycopodiales</taxon>
        <taxon>Lycopodiaceae</taxon>
        <taxon>Lycopodioideae</taxon>
        <taxon>Diphasiastrum</taxon>
    </lineage>
</organism>
<gene>
    <name evidence="1" type="ORF">O6H91_04G042600</name>
</gene>
<name>A0ACC2DW62_DIPCM</name>
<sequence length="101" mass="11645">MITMPSKVIPHLISCSGAETYTPAAAVLGITYFWITNARLHEIYQPLRCFACLLHLIASLNACMIHWCPQELILHSIEGREGCVWICSSHRQVMRRKIHRW</sequence>
<dbReference type="EMBL" id="CM055095">
    <property type="protein sequence ID" value="KAJ7558496.1"/>
    <property type="molecule type" value="Genomic_DNA"/>
</dbReference>
<protein>
    <submittedName>
        <fullName evidence="1">Uncharacterized protein</fullName>
    </submittedName>
</protein>
<dbReference type="Proteomes" id="UP001162992">
    <property type="component" value="Chromosome 4"/>
</dbReference>
<reference evidence="2" key="1">
    <citation type="journal article" date="2024" name="Proc. Natl. Acad. Sci. U.S.A.">
        <title>Extraordinary preservation of gene collinearity over three hundred million years revealed in homosporous lycophytes.</title>
        <authorList>
            <person name="Li C."/>
            <person name="Wickell D."/>
            <person name="Kuo L.Y."/>
            <person name="Chen X."/>
            <person name="Nie B."/>
            <person name="Liao X."/>
            <person name="Peng D."/>
            <person name="Ji J."/>
            <person name="Jenkins J."/>
            <person name="Williams M."/>
            <person name="Shu S."/>
            <person name="Plott C."/>
            <person name="Barry K."/>
            <person name="Rajasekar S."/>
            <person name="Grimwood J."/>
            <person name="Han X."/>
            <person name="Sun S."/>
            <person name="Hou Z."/>
            <person name="He W."/>
            <person name="Dai G."/>
            <person name="Sun C."/>
            <person name="Schmutz J."/>
            <person name="Leebens-Mack J.H."/>
            <person name="Li F.W."/>
            <person name="Wang L."/>
        </authorList>
    </citation>
    <scope>NUCLEOTIDE SEQUENCE [LARGE SCALE GENOMIC DNA]</scope>
    <source>
        <strain evidence="2">cv. PW_Plant_1</strain>
    </source>
</reference>